<protein>
    <recommendedName>
        <fullName evidence="2">histidine kinase</fullName>
        <ecNumber evidence="2">2.7.13.3</ecNumber>
    </recommendedName>
</protein>
<evidence type="ECO:0000259" key="10">
    <source>
        <dbReference type="Pfam" id="PF02518"/>
    </source>
</evidence>
<name>A0A8J3VRA1_9ACTN</name>
<comment type="caution">
    <text evidence="12">The sequence shown here is derived from an EMBL/GenBank/DDBJ whole genome shotgun (WGS) entry which is preliminary data.</text>
</comment>
<evidence type="ECO:0000256" key="4">
    <source>
        <dbReference type="ARBA" id="ARBA00022679"/>
    </source>
</evidence>
<evidence type="ECO:0000313" key="13">
    <source>
        <dbReference type="Proteomes" id="UP000642748"/>
    </source>
</evidence>
<keyword evidence="13" id="KW-1185">Reference proteome</keyword>
<dbReference type="PANTHER" id="PTHR24421">
    <property type="entry name" value="NITRATE/NITRITE SENSOR PROTEIN NARX-RELATED"/>
    <property type="match status" value="1"/>
</dbReference>
<keyword evidence="4" id="KW-0808">Transferase</keyword>
<reference evidence="12" key="1">
    <citation type="submission" date="2021-01" db="EMBL/GenBank/DDBJ databases">
        <title>Whole genome shotgun sequence of Rugosimonospora africana NBRC 104875.</title>
        <authorList>
            <person name="Komaki H."/>
            <person name="Tamura T."/>
        </authorList>
    </citation>
    <scope>NUCLEOTIDE SEQUENCE</scope>
    <source>
        <strain evidence="12">NBRC 104875</strain>
    </source>
</reference>
<gene>
    <name evidence="12" type="ORF">Raf01_41420</name>
</gene>
<dbReference type="InterPro" id="IPR003594">
    <property type="entry name" value="HATPase_dom"/>
</dbReference>
<dbReference type="Proteomes" id="UP000642748">
    <property type="component" value="Unassembled WGS sequence"/>
</dbReference>
<keyword evidence="9" id="KW-0812">Transmembrane</keyword>
<dbReference type="GO" id="GO:0046983">
    <property type="term" value="F:protein dimerization activity"/>
    <property type="evidence" value="ECO:0007669"/>
    <property type="project" value="InterPro"/>
</dbReference>
<dbReference type="InterPro" id="IPR011712">
    <property type="entry name" value="Sig_transdc_His_kin_sub3_dim/P"/>
</dbReference>
<evidence type="ECO:0000256" key="9">
    <source>
        <dbReference type="SAM" id="Phobius"/>
    </source>
</evidence>
<comment type="catalytic activity">
    <reaction evidence="1">
        <text>ATP + protein L-histidine = ADP + protein N-phospho-L-histidine.</text>
        <dbReference type="EC" id="2.7.13.3"/>
    </reaction>
</comment>
<keyword evidence="5" id="KW-0547">Nucleotide-binding</keyword>
<feature type="domain" description="Signal transduction histidine kinase subgroup 3 dimerisation and phosphoacceptor" evidence="11">
    <location>
        <begin position="189"/>
        <end position="254"/>
    </location>
</feature>
<feature type="transmembrane region" description="Helical" evidence="9">
    <location>
        <begin position="131"/>
        <end position="153"/>
    </location>
</feature>
<dbReference type="Pfam" id="PF02518">
    <property type="entry name" value="HATPase_c"/>
    <property type="match status" value="1"/>
</dbReference>
<evidence type="ECO:0000256" key="2">
    <source>
        <dbReference type="ARBA" id="ARBA00012438"/>
    </source>
</evidence>
<dbReference type="InterPro" id="IPR050482">
    <property type="entry name" value="Sensor_HK_TwoCompSys"/>
</dbReference>
<feature type="transmembrane region" description="Helical" evidence="9">
    <location>
        <begin position="67"/>
        <end position="84"/>
    </location>
</feature>
<sequence length="405" mass="42155">MDGVGVAGPGRSVFGVLAECGLAAVVALAIGMRIFVSAEPGAPPGAPAYLFAVLIAALLPLRGRTPLGVLLASIILLVIYHAVGNPGISPVIPLAVPLYAAAVAGHLRWAVSAAILAMTTAELFTVFQDHLGVTVSAIQLLPQAALLGSLVLLGETIRGRRALAREADSAARYAVLDREREADRRVTEERLRIARELHDVLAHTLAGAAIQASVAADTLTDDPATTLQAVEAVRASCREARAELAATVGVLRAAPLADRRRTADRAPMPGLAQLDSLIETARRAGLQVDLTRQGEPYLLPPAVDLTAYRILQESLTNVVQHAAARAVSVDLAYRPAEIVVSVLDDGRGTNVRRPHQSTPEGGFGILGMRERAAAVGGQLFAGDRSGGGFQVVAALPIGMDTGTGR</sequence>
<keyword evidence="3" id="KW-0597">Phosphoprotein</keyword>
<keyword evidence="9" id="KW-1133">Transmembrane helix</keyword>
<evidence type="ECO:0000256" key="1">
    <source>
        <dbReference type="ARBA" id="ARBA00000085"/>
    </source>
</evidence>
<dbReference type="GO" id="GO:0000155">
    <property type="term" value="F:phosphorelay sensor kinase activity"/>
    <property type="evidence" value="ECO:0007669"/>
    <property type="project" value="InterPro"/>
</dbReference>
<evidence type="ECO:0000256" key="8">
    <source>
        <dbReference type="ARBA" id="ARBA00023012"/>
    </source>
</evidence>
<evidence type="ECO:0000256" key="7">
    <source>
        <dbReference type="ARBA" id="ARBA00022840"/>
    </source>
</evidence>
<evidence type="ECO:0000313" key="12">
    <source>
        <dbReference type="EMBL" id="GIH15970.1"/>
    </source>
</evidence>
<dbReference type="GO" id="GO:0005524">
    <property type="term" value="F:ATP binding"/>
    <property type="evidence" value="ECO:0007669"/>
    <property type="project" value="UniProtKB-KW"/>
</dbReference>
<dbReference type="EMBL" id="BONZ01000039">
    <property type="protein sequence ID" value="GIH15970.1"/>
    <property type="molecule type" value="Genomic_DNA"/>
</dbReference>
<feature type="transmembrane region" description="Helical" evidence="9">
    <location>
        <begin position="12"/>
        <end position="32"/>
    </location>
</feature>
<accession>A0A8J3VRA1</accession>
<evidence type="ECO:0000259" key="11">
    <source>
        <dbReference type="Pfam" id="PF07730"/>
    </source>
</evidence>
<proteinExistence type="predicted"/>
<evidence type="ECO:0000256" key="6">
    <source>
        <dbReference type="ARBA" id="ARBA00022777"/>
    </source>
</evidence>
<dbReference type="CDD" id="cd16917">
    <property type="entry name" value="HATPase_UhpB-NarQ-NarX-like"/>
    <property type="match status" value="1"/>
</dbReference>
<evidence type="ECO:0000256" key="3">
    <source>
        <dbReference type="ARBA" id="ARBA00022553"/>
    </source>
</evidence>
<dbReference type="InterPro" id="IPR036890">
    <property type="entry name" value="HATPase_C_sf"/>
</dbReference>
<dbReference type="Gene3D" id="1.20.5.1930">
    <property type="match status" value="1"/>
</dbReference>
<dbReference type="AlphaFoldDB" id="A0A8J3VRA1"/>
<evidence type="ECO:0000256" key="5">
    <source>
        <dbReference type="ARBA" id="ARBA00022741"/>
    </source>
</evidence>
<feature type="domain" description="Histidine kinase/HSP90-like ATPase" evidence="10">
    <location>
        <begin position="306"/>
        <end position="397"/>
    </location>
</feature>
<dbReference type="SUPFAM" id="SSF55874">
    <property type="entry name" value="ATPase domain of HSP90 chaperone/DNA topoisomerase II/histidine kinase"/>
    <property type="match status" value="1"/>
</dbReference>
<dbReference type="RefSeq" id="WP_203919584.1">
    <property type="nucleotide sequence ID" value="NZ_BONZ01000039.1"/>
</dbReference>
<dbReference type="EC" id="2.7.13.3" evidence="2"/>
<keyword evidence="8" id="KW-0902">Two-component regulatory system</keyword>
<dbReference type="Pfam" id="PF07730">
    <property type="entry name" value="HisKA_3"/>
    <property type="match status" value="1"/>
</dbReference>
<dbReference type="PANTHER" id="PTHR24421:SF10">
    <property type="entry name" value="NITRATE_NITRITE SENSOR PROTEIN NARQ"/>
    <property type="match status" value="1"/>
</dbReference>
<keyword evidence="7" id="KW-0067">ATP-binding</keyword>
<keyword evidence="9" id="KW-0472">Membrane</keyword>
<dbReference type="Gene3D" id="3.30.565.10">
    <property type="entry name" value="Histidine kinase-like ATPase, C-terminal domain"/>
    <property type="match status" value="1"/>
</dbReference>
<keyword evidence="6 12" id="KW-0418">Kinase</keyword>
<feature type="transmembrane region" description="Helical" evidence="9">
    <location>
        <begin position="44"/>
        <end position="61"/>
    </location>
</feature>
<organism evidence="12 13">
    <name type="scientific">Rugosimonospora africana</name>
    <dbReference type="NCBI Taxonomy" id="556532"/>
    <lineage>
        <taxon>Bacteria</taxon>
        <taxon>Bacillati</taxon>
        <taxon>Actinomycetota</taxon>
        <taxon>Actinomycetes</taxon>
        <taxon>Micromonosporales</taxon>
        <taxon>Micromonosporaceae</taxon>
        <taxon>Rugosimonospora</taxon>
    </lineage>
</organism>
<dbReference type="GO" id="GO:0016020">
    <property type="term" value="C:membrane"/>
    <property type="evidence" value="ECO:0007669"/>
    <property type="project" value="InterPro"/>
</dbReference>
<feature type="transmembrane region" description="Helical" evidence="9">
    <location>
        <begin position="96"/>
        <end position="119"/>
    </location>
</feature>